<protein>
    <submittedName>
        <fullName evidence="8">Signal transduction histidine kinase</fullName>
    </submittedName>
</protein>
<gene>
    <name evidence="8" type="ORF">SAMN05443575_0339</name>
</gene>
<dbReference type="OrthoDB" id="5241249at2"/>
<dbReference type="Pfam" id="PF02518">
    <property type="entry name" value="HATPase_c"/>
    <property type="match status" value="1"/>
</dbReference>
<accession>A0A1M5CSW5</accession>
<dbReference type="SUPFAM" id="SSF55874">
    <property type="entry name" value="ATPase domain of HSP90 chaperone/DNA topoisomerase II/histidine kinase"/>
    <property type="match status" value="1"/>
</dbReference>
<name>A0A1M5CSW5_9ACTN</name>
<keyword evidence="1" id="KW-0808">Transferase</keyword>
<evidence type="ECO:0000256" key="5">
    <source>
        <dbReference type="SAM" id="Phobius"/>
    </source>
</evidence>
<dbReference type="InterPro" id="IPR003594">
    <property type="entry name" value="HATPase_dom"/>
</dbReference>
<feature type="transmembrane region" description="Helical" evidence="5">
    <location>
        <begin position="155"/>
        <end position="176"/>
    </location>
</feature>
<organism evidence="8 9">
    <name type="scientific">Jatrophihabitans endophyticus</name>
    <dbReference type="NCBI Taxonomy" id="1206085"/>
    <lineage>
        <taxon>Bacteria</taxon>
        <taxon>Bacillati</taxon>
        <taxon>Actinomycetota</taxon>
        <taxon>Actinomycetes</taxon>
        <taxon>Jatrophihabitantales</taxon>
        <taxon>Jatrophihabitantaceae</taxon>
        <taxon>Jatrophihabitans</taxon>
    </lineage>
</organism>
<feature type="transmembrane region" description="Helical" evidence="5">
    <location>
        <begin position="131"/>
        <end position="148"/>
    </location>
</feature>
<keyword evidence="2 8" id="KW-0418">Kinase</keyword>
<evidence type="ECO:0000256" key="3">
    <source>
        <dbReference type="ARBA" id="ARBA00023012"/>
    </source>
</evidence>
<dbReference type="PANTHER" id="PTHR24421:SF56">
    <property type="entry name" value="OXYGEN SENSOR HISTIDINE KINASE RESPONSE REGULATOR DOST"/>
    <property type="match status" value="1"/>
</dbReference>
<feature type="transmembrane region" description="Helical" evidence="5">
    <location>
        <begin position="29"/>
        <end position="50"/>
    </location>
</feature>
<dbReference type="Gene3D" id="3.30.565.10">
    <property type="entry name" value="Histidine kinase-like ATPase, C-terminal domain"/>
    <property type="match status" value="1"/>
</dbReference>
<keyword evidence="3" id="KW-0902">Two-component regulatory system</keyword>
<dbReference type="RefSeq" id="WP_073385113.1">
    <property type="nucleotide sequence ID" value="NZ_FQVU01000001.1"/>
</dbReference>
<feature type="domain" description="Signal transduction histidine kinase subgroup 3 dimerisation and phosphoacceptor" evidence="7">
    <location>
        <begin position="329"/>
        <end position="388"/>
    </location>
</feature>
<evidence type="ECO:0000259" key="7">
    <source>
        <dbReference type="Pfam" id="PF07730"/>
    </source>
</evidence>
<dbReference type="EMBL" id="FQVU01000001">
    <property type="protein sequence ID" value="SHF57727.1"/>
    <property type="molecule type" value="Genomic_DNA"/>
</dbReference>
<dbReference type="InterPro" id="IPR011712">
    <property type="entry name" value="Sig_transdc_His_kin_sub3_dim/P"/>
</dbReference>
<keyword evidence="5" id="KW-1133">Transmembrane helix</keyword>
<dbReference type="CDD" id="cd16917">
    <property type="entry name" value="HATPase_UhpB-NarQ-NarX-like"/>
    <property type="match status" value="1"/>
</dbReference>
<dbReference type="GO" id="GO:0000155">
    <property type="term" value="F:phosphorelay sensor kinase activity"/>
    <property type="evidence" value="ECO:0007669"/>
    <property type="project" value="InterPro"/>
</dbReference>
<dbReference type="Proteomes" id="UP000186132">
    <property type="component" value="Unassembled WGS sequence"/>
</dbReference>
<feature type="transmembrane region" description="Helical" evidence="5">
    <location>
        <begin position="231"/>
        <end position="250"/>
    </location>
</feature>
<dbReference type="STRING" id="1206085.SAMN05443575_0339"/>
<evidence type="ECO:0000256" key="4">
    <source>
        <dbReference type="SAM" id="Coils"/>
    </source>
</evidence>
<keyword evidence="5" id="KW-0812">Transmembrane</keyword>
<feature type="transmembrane region" description="Helical" evidence="5">
    <location>
        <begin position="196"/>
        <end position="219"/>
    </location>
</feature>
<evidence type="ECO:0000313" key="9">
    <source>
        <dbReference type="Proteomes" id="UP000186132"/>
    </source>
</evidence>
<keyword evidence="4" id="KW-0175">Coiled coil</keyword>
<evidence type="ECO:0000256" key="2">
    <source>
        <dbReference type="ARBA" id="ARBA00022777"/>
    </source>
</evidence>
<feature type="transmembrane region" description="Helical" evidence="5">
    <location>
        <begin position="62"/>
        <end position="82"/>
    </location>
</feature>
<keyword evidence="5" id="KW-0472">Membrane</keyword>
<dbReference type="Pfam" id="PF07730">
    <property type="entry name" value="HisKA_3"/>
    <property type="match status" value="1"/>
</dbReference>
<reference evidence="9" key="1">
    <citation type="submission" date="2016-11" db="EMBL/GenBank/DDBJ databases">
        <authorList>
            <person name="Varghese N."/>
            <person name="Submissions S."/>
        </authorList>
    </citation>
    <scope>NUCLEOTIDE SEQUENCE [LARGE SCALE GENOMIC DNA]</scope>
    <source>
        <strain evidence="9">DSM 45627</strain>
    </source>
</reference>
<feature type="domain" description="Histidine kinase/HSP90-like ATPase" evidence="6">
    <location>
        <begin position="433"/>
        <end position="518"/>
    </location>
</feature>
<feature type="transmembrane region" description="Helical" evidence="5">
    <location>
        <begin position="89"/>
        <end position="111"/>
    </location>
</feature>
<sequence length="520" mass="55087">MSSEGTVAAPIVVPAGTVVARRHGSMPHVTVACAGTAAALAVLALLGYVLDNDELRQLLPGQAWVKVDSAIGLLLLALSWLVPRRVGDGFAALAMLLGVVVVGEYVVGAGAGFDELLFDDPASAVHPGRPSALTLVCMIALALSRLLSFRGRGRWGQLAAFVALVVAAVALLGYLYDVRSLYSARPVTTLSVHTALGSALLAGASLAAVDGGLLTWAARGSDAGALLVRRLLPLALIGLPLIGYVCLLAWRQGWLDDVATTLALLVVACALALGYISWFAARRVSRIDRRRENTLRELGELKEDLERQVVERAGQLERHGGHIAVLEDRQRIAADLHDIVIQRLFAAGMYLQGANHPGNSPDVRDRINTAVEAMDIAIKDLRHSIFELGGGRTVGPVDLTTAVDEICTESRRILGFLPDAIVDDPDYEAEAVRDDLMAVLRESLANVARHAGATAVDVVLRAGDGLISLTITDNGKGMGTPTHNSGTRNIAERARQRGGDCTWEAAEPSGTRVRWVVPAG</sequence>
<evidence type="ECO:0000313" key="8">
    <source>
        <dbReference type="EMBL" id="SHF57727.1"/>
    </source>
</evidence>
<dbReference type="PANTHER" id="PTHR24421">
    <property type="entry name" value="NITRATE/NITRITE SENSOR PROTEIN NARX-RELATED"/>
    <property type="match status" value="1"/>
</dbReference>
<proteinExistence type="predicted"/>
<dbReference type="GO" id="GO:0046983">
    <property type="term" value="F:protein dimerization activity"/>
    <property type="evidence" value="ECO:0007669"/>
    <property type="project" value="InterPro"/>
</dbReference>
<dbReference type="GO" id="GO:0016020">
    <property type="term" value="C:membrane"/>
    <property type="evidence" value="ECO:0007669"/>
    <property type="project" value="InterPro"/>
</dbReference>
<dbReference type="InterPro" id="IPR036890">
    <property type="entry name" value="HATPase_C_sf"/>
</dbReference>
<feature type="coiled-coil region" evidence="4">
    <location>
        <begin position="284"/>
        <end position="311"/>
    </location>
</feature>
<evidence type="ECO:0000256" key="1">
    <source>
        <dbReference type="ARBA" id="ARBA00022679"/>
    </source>
</evidence>
<dbReference type="Gene3D" id="1.20.5.1930">
    <property type="match status" value="1"/>
</dbReference>
<feature type="transmembrane region" description="Helical" evidence="5">
    <location>
        <begin position="262"/>
        <end position="281"/>
    </location>
</feature>
<dbReference type="AlphaFoldDB" id="A0A1M5CSW5"/>
<dbReference type="InterPro" id="IPR050482">
    <property type="entry name" value="Sensor_HK_TwoCompSys"/>
</dbReference>
<keyword evidence="9" id="KW-1185">Reference proteome</keyword>
<evidence type="ECO:0000259" key="6">
    <source>
        <dbReference type="Pfam" id="PF02518"/>
    </source>
</evidence>